<comment type="similarity">
    <text evidence="1 4">Belongs to the casein kinase 2 subunit beta family.</text>
</comment>
<evidence type="ECO:0000256" key="5">
    <source>
        <dbReference type="SAM" id="MobiDB-lite"/>
    </source>
</evidence>
<dbReference type="Gene3D" id="1.10.1820.10">
    <property type="entry name" value="protein kinase ck2 holoenzyme, chain C, domain 1"/>
    <property type="match status" value="1"/>
</dbReference>
<dbReference type="EMBL" id="OU015567">
    <property type="protein sequence ID" value="CAG5112660.1"/>
    <property type="molecule type" value="Genomic_DNA"/>
</dbReference>
<dbReference type="PANTHER" id="PTHR11740:SF0">
    <property type="entry name" value="CASEIN KINASE II SUBUNIT BETA"/>
    <property type="match status" value="1"/>
</dbReference>
<evidence type="ECO:0000313" key="6">
    <source>
        <dbReference type="EMBL" id="CAG5112660.1"/>
    </source>
</evidence>
<evidence type="ECO:0000256" key="4">
    <source>
        <dbReference type="RuleBase" id="RU361268"/>
    </source>
</evidence>
<dbReference type="SUPFAM" id="SSF57798">
    <property type="entry name" value="Casein kinase II beta subunit"/>
    <property type="match status" value="1"/>
</dbReference>
<dbReference type="SMART" id="SM01085">
    <property type="entry name" value="CK_II_beta"/>
    <property type="match status" value="1"/>
</dbReference>
<reference evidence="6 7" key="1">
    <citation type="submission" date="2021-04" db="EMBL/GenBank/DDBJ databases">
        <authorList>
            <person name="Bliznina A."/>
        </authorList>
    </citation>
    <scope>NUCLEOTIDE SEQUENCE [LARGE SCALE GENOMIC DNA]</scope>
</reference>
<dbReference type="Pfam" id="PF01214">
    <property type="entry name" value="CK_II_beta"/>
    <property type="match status" value="1"/>
</dbReference>
<dbReference type="Proteomes" id="UP001158576">
    <property type="component" value="Chromosome 2"/>
</dbReference>
<feature type="region of interest" description="Disordered" evidence="5">
    <location>
        <begin position="196"/>
        <end position="217"/>
    </location>
</feature>
<evidence type="ECO:0000256" key="1">
    <source>
        <dbReference type="ARBA" id="ARBA00006941"/>
    </source>
</evidence>
<evidence type="ECO:0000256" key="2">
    <source>
        <dbReference type="ARBA" id="ARBA00017775"/>
    </source>
</evidence>
<organism evidence="6 7">
    <name type="scientific">Oikopleura dioica</name>
    <name type="common">Tunicate</name>
    <dbReference type="NCBI Taxonomy" id="34765"/>
    <lineage>
        <taxon>Eukaryota</taxon>
        <taxon>Metazoa</taxon>
        <taxon>Chordata</taxon>
        <taxon>Tunicata</taxon>
        <taxon>Appendicularia</taxon>
        <taxon>Copelata</taxon>
        <taxon>Oikopleuridae</taxon>
        <taxon>Oikopleura</taxon>
    </lineage>
</organism>
<dbReference type="InterPro" id="IPR016149">
    <property type="entry name" value="Casein_kin_II_reg-sub_N"/>
</dbReference>
<proteinExistence type="inferred from homology"/>
<dbReference type="Gene3D" id="2.20.25.20">
    <property type="match status" value="1"/>
</dbReference>
<feature type="region of interest" description="Disordered" evidence="5">
    <location>
        <begin position="52"/>
        <end position="72"/>
    </location>
</feature>
<name>A0ABN7T949_OIKDI</name>
<gene>
    <name evidence="6" type="ORF">OKIOD_LOCUS15616</name>
</gene>
<evidence type="ECO:0000313" key="7">
    <source>
        <dbReference type="Proteomes" id="UP001158576"/>
    </source>
</evidence>
<dbReference type="PRINTS" id="PR00472">
    <property type="entry name" value="CASNKINASEII"/>
</dbReference>
<dbReference type="InterPro" id="IPR000704">
    <property type="entry name" value="Casein_kinase_II_reg-sub"/>
</dbReference>
<accession>A0ABN7T949</accession>
<comment type="subunit">
    <text evidence="4">Tetramer of two alpha and two beta subunits.</text>
</comment>
<comment type="function">
    <text evidence="3 4">Regulatory subunit of casein kinase II/CK2. As part of the kinase complex regulates the basal catalytic activity of the alpha subunit a constitutively active serine/threonine-protein kinase that phosphorylates a large number of substrates containing acidic residues C-terminal to the phosphorylated serine or threonine. Participates in Wnt signaling.</text>
</comment>
<sequence length="217" mass="24831">MQRWIDTHLQKRGNHFLCRVDECFMTDSFNLTGLAECIPNFLNVLQRILNTESTSDDSDSNPSASSKSEKEEEKELAAETLYGLIHARFIMTRRGSDEMKDKFYNNIFGVCPRVTCATSLLPIGLSDAPCEENVKTYCPMCDEIFEAKSSKVRGLDGAFFGISFPHMFFMMNPECRPAKKKSHGWVPKLFGFRIHPSAYQSQEPEEETKDENEDKEE</sequence>
<dbReference type="InterPro" id="IPR035991">
    <property type="entry name" value="Casein_kinase_II_beta-like"/>
</dbReference>
<protein>
    <recommendedName>
        <fullName evidence="2 4">Casein kinase II subunit beta</fullName>
        <shortName evidence="4">CK II beta</shortName>
    </recommendedName>
</protein>
<evidence type="ECO:0000256" key="3">
    <source>
        <dbReference type="ARBA" id="ARBA00045844"/>
    </source>
</evidence>
<feature type="compositionally biased region" description="Acidic residues" evidence="5">
    <location>
        <begin position="203"/>
        <end position="217"/>
    </location>
</feature>
<keyword evidence="7" id="KW-1185">Reference proteome</keyword>
<dbReference type="PANTHER" id="PTHR11740">
    <property type="entry name" value="CASEIN KINASE II SUBUNIT BETA"/>
    <property type="match status" value="1"/>
</dbReference>